<reference evidence="1 2" key="1">
    <citation type="submission" date="2015-01" db="EMBL/GenBank/DDBJ databases">
        <title>Characterization of Swiss Staphylococcus aureus strains involved in food poisoning.</title>
        <authorList>
            <person name="Crovadore J."/>
            <person name="Chablais R."/>
            <person name="Tonacini J."/>
            <person name="Schnyder B."/>
            <person name="Lefort F."/>
        </authorList>
    </citation>
    <scope>NUCLEOTIDE SEQUENCE [LARGE SCALE GENOMIC DNA]</scope>
    <source>
        <strain evidence="1 2">SA-120</strain>
    </source>
</reference>
<dbReference type="EMBL" id="JXIG01000481">
    <property type="protein sequence ID" value="KIU01321.1"/>
    <property type="molecule type" value="Genomic_DNA"/>
</dbReference>
<comment type="caution">
    <text evidence="1">The sequence shown here is derived from an EMBL/GenBank/DDBJ whole genome shotgun (WGS) entry which is preliminary data.</text>
</comment>
<gene>
    <name evidence="1" type="ORF">QU38_02230</name>
</gene>
<sequence>MFIATLIAEGLTAGQLSEAGDRLAAVRCAPGSWRWLDEGVAADLEFAMHPDAARAALEGAFPATDVAVQPAT</sequence>
<dbReference type="AlphaFoldDB" id="A0AA40MJC9"/>
<feature type="non-terminal residue" evidence="1">
    <location>
        <position position="72"/>
    </location>
</feature>
<organism evidence="1 2">
    <name type="scientific">Staphylococcus aureus</name>
    <dbReference type="NCBI Taxonomy" id="1280"/>
    <lineage>
        <taxon>Bacteria</taxon>
        <taxon>Bacillati</taxon>
        <taxon>Bacillota</taxon>
        <taxon>Bacilli</taxon>
        <taxon>Bacillales</taxon>
        <taxon>Staphylococcaceae</taxon>
        <taxon>Staphylococcus</taxon>
    </lineage>
</organism>
<dbReference type="RefSeq" id="WP_044121738.1">
    <property type="nucleotide sequence ID" value="NZ_JXIG01000481.1"/>
</dbReference>
<name>A0AA40MJC9_STAAU</name>
<protein>
    <submittedName>
        <fullName evidence="1">Phosphoserine phosphatase</fullName>
    </submittedName>
</protein>
<evidence type="ECO:0000313" key="1">
    <source>
        <dbReference type="EMBL" id="KIU01321.1"/>
    </source>
</evidence>
<accession>A0AA40MJC9</accession>
<dbReference type="Proteomes" id="UP000032274">
    <property type="component" value="Unassembled WGS sequence"/>
</dbReference>
<proteinExistence type="predicted"/>
<evidence type="ECO:0000313" key="2">
    <source>
        <dbReference type="Proteomes" id="UP000032274"/>
    </source>
</evidence>